<dbReference type="WBParaSite" id="PS1159_v2.g6665.t1">
    <property type="protein sequence ID" value="PS1159_v2.g6665.t1"/>
    <property type="gene ID" value="PS1159_v2.g6665"/>
</dbReference>
<protein>
    <submittedName>
        <fullName evidence="2">Cytochrome P450</fullName>
    </submittedName>
</protein>
<proteinExistence type="predicted"/>
<sequence length="548" mass="63147">MAFIHKIGAGEILILFGIFLYLLFHLLPILPAVTIIIGILSALYLYLNNCNNYWKKQGIPSPKGNIFYGNLLELFKDLIYYDKNNFNEFNTNAFGSVYLGNPDYSTTNLDFIKQVLIKDFDAFTDVIDSSYMNQESLRGNFLTVKKGDEWRRIRHKCTPAFTSGKMKKLLPSMNFCANELCEFLETFAESGKDMPLKDTFSKLTMNVIGRAVFASNFNSFQSTNDADTPLLYYSKKLFDISLTSPGIMFLMSFPNLCYYFEKFTKRAVFQSDVDEFFIKTLTEVMEQRMKDSKAKDKYNDAVQLLLNAMEEKDDETKLIKEDSDIVSEIVEKSDTKQTLTKMEILAQLLLFLVAGYETTATTLHFIIYLLAQHSEIQDKIRDEVNKVFVNEEDGIKYEDISTFEYMNAVIDETLRIFPPAPRLNRLCQKETIIDGIKFSNGTSFTAPIFAIHHDPEIYENPEEFIPERFLSDEKSSRHPMAFLPFGAGPRSCLGRRFAEYEIRVTLAWIIKKFKFLPADEKFSWPLELDSAGGLIKSKYELKCKIVKL</sequence>
<reference evidence="2" key="1">
    <citation type="submission" date="2022-11" db="UniProtKB">
        <authorList>
            <consortium name="WormBaseParasite"/>
        </authorList>
    </citation>
    <scope>IDENTIFICATION</scope>
</reference>
<evidence type="ECO:0000313" key="2">
    <source>
        <dbReference type="WBParaSite" id="PS1159_v2.g6665.t1"/>
    </source>
</evidence>
<dbReference type="Proteomes" id="UP000887580">
    <property type="component" value="Unplaced"/>
</dbReference>
<evidence type="ECO:0000313" key="1">
    <source>
        <dbReference type="Proteomes" id="UP000887580"/>
    </source>
</evidence>
<name>A0AC35GM70_9BILA</name>
<accession>A0AC35GM70</accession>
<organism evidence="1 2">
    <name type="scientific">Panagrolaimus sp. PS1159</name>
    <dbReference type="NCBI Taxonomy" id="55785"/>
    <lineage>
        <taxon>Eukaryota</taxon>
        <taxon>Metazoa</taxon>
        <taxon>Ecdysozoa</taxon>
        <taxon>Nematoda</taxon>
        <taxon>Chromadorea</taxon>
        <taxon>Rhabditida</taxon>
        <taxon>Tylenchina</taxon>
        <taxon>Panagrolaimomorpha</taxon>
        <taxon>Panagrolaimoidea</taxon>
        <taxon>Panagrolaimidae</taxon>
        <taxon>Panagrolaimus</taxon>
    </lineage>
</organism>